<dbReference type="InterPro" id="IPR019734">
    <property type="entry name" value="TPR_rpt"/>
</dbReference>
<keyword evidence="6" id="KW-0802">TPR repeat</keyword>
<evidence type="ECO:0000256" key="1">
    <source>
        <dbReference type="ARBA" id="ARBA00004442"/>
    </source>
</evidence>
<keyword evidence="3" id="KW-0732">Signal</keyword>
<dbReference type="InterPro" id="IPR011990">
    <property type="entry name" value="TPR-like_helical_dom_sf"/>
</dbReference>
<dbReference type="EMBL" id="JAERTY010000001">
    <property type="protein sequence ID" value="MBL1407540.1"/>
    <property type="molecule type" value="Genomic_DNA"/>
</dbReference>
<keyword evidence="10" id="KW-1185">Reference proteome</keyword>
<comment type="similarity">
    <text evidence="2">Belongs to the SusD family.</text>
</comment>
<evidence type="ECO:0000313" key="10">
    <source>
        <dbReference type="Proteomes" id="UP000625283"/>
    </source>
</evidence>
<comment type="subcellular location">
    <subcellularLocation>
        <location evidence="1">Cell outer membrane</location>
    </subcellularLocation>
</comment>
<dbReference type="SUPFAM" id="SSF48452">
    <property type="entry name" value="TPR-like"/>
    <property type="match status" value="1"/>
</dbReference>
<evidence type="ECO:0000256" key="6">
    <source>
        <dbReference type="PROSITE-ProRule" id="PRU00339"/>
    </source>
</evidence>
<protein>
    <submittedName>
        <fullName evidence="9">RagB/SusD family nutrient uptake outer membrane protein</fullName>
    </submittedName>
</protein>
<dbReference type="InterPro" id="IPR012944">
    <property type="entry name" value="SusD_RagB_dom"/>
</dbReference>
<dbReference type="Proteomes" id="UP000625283">
    <property type="component" value="Unassembled WGS sequence"/>
</dbReference>
<dbReference type="Gene3D" id="1.25.40.390">
    <property type="match status" value="2"/>
</dbReference>
<keyword evidence="4" id="KW-0472">Membrane</keyword>
<evidence type="ECO:0000313" key="9">
    <source>
        <dbReference type="EMBL" id="MBL1407540.1"/>
    </source>
</evidence>
<dbReference type="RefSeq" id="WP_202101334.1">
    <property type="nucleotide sequence ID" value="NZ_JAERTY010000001.1"/>
</dbReference>
<feature type="repeat" description="TPR" evidence="6">
    <location>
        <begin position="210"/>
        <end position="243"/>
    </location>
</feature>
<keyword evidence="5" id="KW-0998">Cell outer membrane</keyword>
<evidence type="ECO:0000256" key="4">
    <source>
        <dbReference type="ARBA" id="ARBA00023136"/>
    </source>
</evidence>
<dbReference type="Pfam" id="PF07980">
    <property type="entry name" value="SusD_RagB"/>
    <property type="match status" value="1"/>
</dbReference>
<dbReference type="PROSITE" id="PS51257">
    <property type="entry name" value="PROKAR_LIPOPROTEIN"/>
    <property type="match status" value="1"/>
</dbReference>
<gene>
    <name evidence="9" type="ORF">JKG61_02115</name>
</gene>
<evidence type="ECO:0000259" key="7">
    <source>
        <dbReference type="Pfam" id="PF07980"/>
    </source>
</evidence>
<feature type="domain" description="SusD-like N-terminal" evidence="8">
    <location>
        <begin position="21"/>
        <end position="221"/>
    </location>
</feature>
<evidence type="ECO:0000256" key="3">
    <source>
        <dbReference type="ARBA" id="ARBA00022729"/>
    </source>
</evidence>
<dbReference type="PROSITE" id="PS50005">
    <property type="entry name" value="TPR"/>
    <property type="match status" value="1"/>
</dbReference>
<comment type="caution">
    <text evidence="9">The sequence shown here is derived from an EMBL/GenBank/DDBJ whole genome shotgun (WGS) entry which is preliminary data.</text>
</comment>
<feature type="domain" description="RagB/SusD" evidence="7">
    <location>
        <begin position="332"/>
        <end position="413"/>
    </location>
</feature>
<evidence type="ECO:0000256" key="5">
    <source>
        <dbReference type="ARBA" id="ARBA00023237"/>
    </source>
</evidence>
<organism evidence="9 10">
    <name type="scientific">Sphingobacterium faecale</name>
    <dbReference type="NCBI Taxonomy" id="2803775"/>
    <lineage>
        <taxon>Bacteria</taxon>
        <taxon>Pseudomonadati</taxon>
        <taxon>Bacteroidota</taxon>
        <taxon>Sphingobacteriia</taxon>
        <taxon>Sphingobacteriales</taxon>
        <taxon>Sphingobacteriaceae</taxon>
        <taxon>Sphingobacterium</taxon>
    </lineage>
</organism>
<accession>A0ABS1QYM6</accession>
<dbReference type="Pfam" id="PF14322">
    <property type="entry name" value="SusD-like_3"/>
    <property type="match status" value="1"/>
</dbReference>
<name>A0ABS1QYM6_9SPHI</name>
<dbReference type="InterPro" id="IPR033985">
    <property type="entry name" value="SusD-like_N"/>
</dbReference>
<proteinExistence type="inferred from homology"/>
<evidence type="ECO:0000259" key="8">
    <source>
        <dbReference type="Pfam" id="PF14322"/>
    </source>
</evidence>
<reference evidence="9 10" key="1">
    <citation type="submission" date="2021-01" db="EMBL/GenBank/DDBJ databases">
        <title>C459-1 draft genome sequence.</title>
        <authorList>
            <person name="Zhang X.-F."/>
        </authorList>
    </citation>
    <scope>NUCLEOTIDE SEQUENCE [LARGE SCALE GENOMIC DNA]</scope>
    <source>
        <strain evidence="10">C459-1</strain>
    </source>
</reference>
<evidence type="ECO:0000256" key="2">
    <source>
        <dbReference type="ARBA" id="ARBA00006275"/>
    </source>
</evidence>
<sequence>MKNIIIVCSLGIGFFSSCSSFLDKKSDIHLAVPNKLEHATLLLNDYTELNSGYPIFGDLGTDDFYLTSENWDAANSVDQRNAYIWADEPYIDAAQWQRPYKTIYIANQVLEILEKVHKEEDVLEYRRNLGTAHFYRAFVFAQLTELHCPAYDKSTAGSELGIPLRLKAGIDALSVRATLKETYRQIVNDYKAAIVNLPLVEPVIGRPSKASAFAGLSRTYLNMGDFRNAYLYADSCLQINPSLLDYNTLNASDDLPIPRFNVEVLFPAQSVVAGLMDQNTALVDDDLYDSYTINDLRKSVFFKANGTPVNTFRFKGSYDKSLGALFIGITTSEVYLTKAESACRIAEIDEALSAINTLLKSRWNKAVAYTPITESDPENLLFIILKERRKELLFRGRRWSDLKRLNLDERFKKTLVRSIGNDTYTLEPNSPKYAFRIPQSVIDQTGMPQNKR</sequence>